<dbReference type="AlphaFoldDB" id="A0A815Z0F8"/>
<dbReference type="InterPro" id="IPR025155">
    <property type="entry name" value="WxxW_domain"/>
</dbReference>
<keyword evidence="3 5" id="KW-0732">Signal</keyword>
<evidence type="ECO:0000313" key="7">
    <source>
        <dbReference type="EMBL" id="CAF1577048.1"/>
    </source>
</evidence>
<evidence type="ECO:0000313" key="8">
    <source>
        <dbReference type="Proteomes" id="UP000663828"/>
    </source>
</evidence>
<dbReference type="Gene3D" id="2.40.10.10">
    <property type="entry name" value="Trypsin-like serine proteases"/>
    <property type="match status" value="1"/>
</dbReference>
<evidence type="ECO:0000256" key="1">
    <source>
        <dbReference type="ARBA" id="ARBA00004613"/>
    </source>
</evidence>
<dbReference type="Proteomes" id="UP000663828">
    <property type="component" value="Unassembled WGS sequence"/>
</dbReference>
<evidence type="ECO:0000256" key="4">
    <source>
        <dbReference type="ARBA" id="ARBA00023180"/>
    </source>
</evidence>
<evidence type="ECO:0000256" key="5">
    <source>
        <dbReference type="SAM" id="SignalP"/>
    </source>
</evidence>
<protein>
    <recommendedName>
        <fullName evidence="6">WxxW domain-containing protein</fullName>
    </recommendedName>
</protein>
<dbReference type="PANTHER" id="PTHR15031">
    <property type="entry name" value="CARTILAGE INTERMEDIATE LAYER PROTEIN CLIP"/>
    <property type="match status" value="1"/>
</dbReference>
<keyword evidence="2" id="KW-0964">Secreted</keyword>
<keyword evidence="8" id="KW-1185">Reference proteome</keyword>
<dbReference type="PANTHER" id="PTHR15031:SF4">
    <property type="entry name" value="CARTILAGE INTERMEDIATE LAYER PROTEIN 1"/>
    <property type="match status" value="1"/>
</dbReference>
<dbReference type="InterPro" id="IPR039675">
    <property type="entry name" value="CILP1/CILP2"/>
</dbReference>
<reference evidence="7" key="1">
    <citation type="submission" date="2021-02" db="EMBL/GenBank/DDBJ databases">
        <authorList>
            <person name="Nowell W R."/>
        </authorList>
    </citation>
    <scope>NUCLEOTIDE SEQUENCE</scope>
</reference>
<feature type="non-terminal residue" evidence="7">
    <location>
        <position position="170"/>
    </location>
</feature>
<name>A0A815Z0F8_ADIRI</name>
<comment type="subcellular location">
    <subcellularLocation>
        <location evidence="1">Secreted</location>
    </subcellularLocation>
</comment>
<comment type="caution">
    <text evidence="7">The sequence shown here is derived from an EMBL/GenBank/DDBJ whole genome shotgun (WGS) entry which is preliminary data.</text>
</comment>
<sequence>MLTIGIILLILQFNIAVFAQGLFDPSSFTESTCSGNNQWTTWFDSSDPSSSQGDFEVTNHLQQNFPLFMCPAPIAVEAQTVKGASPVQTGDLFRLTLKDGFLCLNQQTSIGQSTSATVATPRPTTTPLVPTTNTCGRQSITPATQRIVGGVEAIPHSWPWIVSLQVRDHF</sequence>
<organism evidence="7 8">
    <name type="scientific">Adineta ricciae</name>
    <name type="common">Rotifer</name>
    <dbReference type="NCBI Taxonomy" id="249248"/>
    <lineage>
        <taxon>Eukaryota</taxon>
        <taxon>Metazoa</taxon>
        <taxon>Spiralia</taxon>
        <taxon>Gnathifera</taxon>
        <taxon>Rotifera</taxon>
        <taxon>Eurotatoria</taxon>
        <taxon>Bdelloidea</taxon>
        <taxon>Adinetida</taxon>
        <taxon>Adinetidae</taxon>
        <taxon>Adineta</taxon>
    </lineage>
</organism>
<evidence type="ECO:0000256" key="3">
    <source>
        <dbReference type="ARBA" id="ARBA00022729"/>
    </source>
</evidence>
<evidence type="ECO:0000256" key="2">
    <source>
        <dbReference type="ARBA" id="ARBA00022525"/>
    </source>
</evidence>
<evidence type="ECO:0000259" key="6">
    <source>
        <dbReference type="Pfam" id="PF13330"/>
    </source>
</evidence>
<dbReference type="EMBL" id="CAJNOR010005821">
    <property type="protein sequence ID" value="CAF1577048.1"/>
    <property type="molecule type" value="Genomic_DNA"/>
</dbReference>
<feature type="domain" description="WxxW" evidence="6">
    <location>
        <begin position="39"/>
        <end position="108"/>
    </location>
</feature>
<feature type="chain" id="PRO_5032652552" description="WxxW domain-containing protein" evidence="5">
    <location>
        <begin position="20"/>
        <end position="170"/>
    </location>
</feature>
<accession>A0A815Z0F8</accession>
<gene>
    <name evidence="7" type="ORF">XAT740_LOCUS45076</name>
</gene>
<dbReference type="Pfam" id="PF13330">
    <property type="entry name" value="Mucin2_WxxW"/>
    <property type="match status" value="1"/>
</dbReference>
<dbReference type="InterPro" id="IPR043504">
    <property type="entry name" value="Peptidase_S1_PA_chymotrypsin"/>
</dbReference>
<feature type="signal peptide" evidence="5">
    <location>
        <begin position="1"/>
        <end position="19"/>
    </location>
</feature>
<dbReference type="SUPFAM" id="SSF50494">
    <property type="entry name" value="Trypsin-like serine proteases"/>
    <property type="match status" value="1"/>
</dbReference>
<dbReference type="InterPro" id="IPR009003">
    <property type="entry name" value="Peptidase_S1_PA"/>
</dbReference>
<dbReference type="GO" id="GO:0005576">
    <property type="term" value="C:extracellular region"/>
    <property type="evidence" value="ECO:0007669"/>
    <property type="project" value="UniProtKB-SubCell"/>
</dbReference>
<keyword evidence="4" id="KW-0325">Glycoprotein</keyword>
<proteinExistence type="predicted"/>